<gene>
    <name evidence="1" type="ORF">ACFQV2_34895</name>
</gene>
<dbReference type="EMBL" id="JBHTEY010000004">
    <property type="protein sequence ID" value="MFC7617826.1"/>
    <property type="molecule type" value="Genomic_DNA"/>
</dbReference>
<evidence type="ECO:0000313" key="2">
    <source>
        <dbReference type="Proteomes" id="UP001596512"/>
    </source>
</evidence>
<dbReference type="InterPro" id="IPR036724">
    <property type="entry name" value="Cobalamin-bd_sf"/>
</dbReference>
<keyword evidence="2" id="KW-1185">Reference proteome</keyword>
<comment type="caution">
    <text evidence="1">The sequence shown here is derived from an EMBL/GenBank/DDBJ whole genome shotgun (WGS) entry which is preliminary data.</text>
</comment>
<protein>
    <submittedName>
        <fullName evidence="1">Uncharacterized protein</fullName>
    </submittedName>
</protein>
<proteinExistence type="predicted"/>
<evidence type="ECO:0000313" key="1">
    <source>
        <dbReference type="EMBL" id="MFC7617826.1"/>
    </source>
</evidence>
<accession>A0ABW2TYK4</accession>
<sequence length="91" mass="9600">MIRVVLAGELPALARELRDRGVEVVYTGPASPEHVAATALQEDPDAVVAAEQADEVAALLARLDAADVPVIAPDDALTWVDTAGDRTHHPR</sequence>
<dbReference type="Proteomes" id="UP001596512">
    <property type="component" value="Unassembled WGS sequence"/>
</dbReference>
<name>A0ABW2TYK4_9PSEU</name>
<dbReference type="SUPFAM" id="SSF52242">
    <property type="entry name" value="Cobalamin (vitamin B12)-binding domain"/>
    <property type="match status" value="1"/>
</dbReference>
<dbReference type="Gene3D" id="3.40.50.280">
    <property type="entry name" value="Cobalamin-binding domain"/>
    <property type="match status" value="1"/>
</dbReference>
<organism evidence="1 2">
    <name type="scientific">Actinokineospora soli</name>
    <dbReference type="NCBI Taxonomy" id="1048753"/>
    <lineage>
        <taxon>Bacteria</taxon>
        <taxon>Bacillati</taxon>
        <taxon>Actinomycetota</taxon>
        <taxon>Actinomycetes</taxon>
        <taxon>Pseudonocardiales</taxon>
        <taxon>Pseudonocardiaceae</taxon>
        <taxon>Actinokineospora</taxon>
    </lineage>
</organism>
<reference evidence="2" key="1">
    <citation type="journal article" date="2019" name="Int. J. Syst. Evol. Microbiol.">
        <title>The Global Catalogue of Microorganisms (GCM) 10K type strain sequencing project: providing services to taxonomists for standard genome sequencing and annotation.</title>
        <authorList>
            <consortium name="The Broad Institute Genomics Platform"/>
            <consortium name="The Broad Institute Genome Sequencing Center for Infectious Disease"/>
            <person name="Wu L."/>
            <person name="Ma J."/>
        </authorList>
    </citation>
    <scope>NUCLEOTIDE SEQUENCE [LARGE SCALE GENOMIC DNA]</scope>
    <source>
        <strain evidence="2">JCM 17695</strain>
    </source>
</reference>